<accession>A0A1F5TCG9</accession>
<reference evidence="1 2" key="1">
    <citation type="journal article" date="2016" name="Nat. Commun.">
        <title>Thousands of microbial genomes shed light on interconnected biogeochemical processes in an aquifer system.</title>
        <authorList>
            <person name="Anantharaman K."/>
            <person name="Brown C.T."/>
            <person name="Hug L.A."/>
            <person name="Sharon I."/>
            <person name="Castelle C.J."/>
            <person name="Probst A.J."/>
            <person name="Thomas B.C."/>
            <person name="Singh A."/>
            <person name="Wilkins M.J."/>
            <person name="Karaoz U."/>
            <person name="Brodie E.L."/>
            <person name="Williams K.H."/>
            <person name="Hubbard S.S."/>
            <person name="Banfield J.F."/>
        </authorList>
    </citation>
    <scope>NUCLEOTIDE SEQUENCE [LARGE SCALE GENOMIC DNA]</scope>
</reference>
<comment type="caution">
    <text evidence="1">The sequence shown here is derived from an EMBL/GenBank/DDBJ whole genome shotgun (WGS) entry which is preliminary data.</text>
</comment>
<dbReference type="AlphaFoldDB" id="A0A1F5TCG9"/>
<protein>
    <submittedName>
        <fullName evidence="1">Uncharacterized protein</fullName>
    </submittedName>
</protein>
<dbReference type="EMBL" id="MFGM01000038">
    <property type="protein sequence ID" value="OGF36151.1"/>
    <property type="molecule type" value="Genomic_DNA"/>
</dbReference>
<gene>
    <name evidence="1" type="ORF">A2482_02680</name>
</gene>
<sequence>MNVHKNIDGRDVKISPRVYNDRVRFGAHQVCCCDELAFDPILPTPIAVNDYIKTVFGEDEDIKMELLISQEQMDDYING</sequence>
<evidence type="ECO:0000313" key="2">
    <source>
        <dbReference type="Proteomes" id="UP000178656"/>
    </source>
</evidence>
<proteinExistence type="predicted"/>
<dbReference type="Proteomes" id="UP000178656">
    <property type="component" value="Unassembled WGS sequence"/>
</dbReference>
<name>A0A1F5TCG9_9BACT</name>
<organism evidence="1 2">
    <name type="scientific">Candidatus Falkowbacteria bacterium RIFOXYC2_FULL_48_21</name>
    <dbReference type="NCBI Taxonomy" id="1798005"/>
    <lineage>
        <taxon>Bacteria</taxon>
        <taxon>Candidatus Falkowiibacteriota</taxon>
    </lineage>
</organism>
<evidence type="ECO:0000313" key="1">
    <source>
        <dbReference type="EMBL" id="OGF36151.1"/>
    </source>
</evidence>